<sequence>MPSEFLFELVQYLYLSSPYRGGNLPMMSSRSSPPRERLASSGSVLSDDSEMMEGLDDVDFEVSDPRLRKAVDKAGKEKNIMPLIKEELRLSILTRRNKEGKGDIVIEEKKHQILTPQEKERKLRRQEQNRRAAKKCRKKKKDCEVTIMKAYNSEKDKNHNLSVEVEELKREKEKLEEFWRDHISKCSLIQNQSTFVPIPDIAHLPMPCNAPISPFDTGMSSATEPDTPNPTTPHTPGQTFSFSPLPFSSYTDNEEIYTGEKDECPTHTDFSGFTQPNLDDCFGSELENIDITPFASFNNSPDTSQYLGTGQLNFEAALPSNPQESNNLTSDGSATTLSGLEAFIDFLHGQTGVDANEDITTETECTIASSQACEITSCTEFHDTI</sequence>
<evidence type="ECO:0000256" key="1">
    <source>
        <dbReference type="ARBA" id="ARBA00023015"/>
    </source>
</evidence>
<name>K1PZV4_MAGGI</name>
<dbReference type="GO" id="GO:0005634">
    <property type="term" value="C:nucleus"/>
    <property type="evidence" value="ECO:0007669"/>
    <property type="project" value="TreeGrafter"/>
</dbReference>
<dbReference type="SUPFAM" id="SSF57959">
    <property type="entry name" value="Leucine zipper domain"/>
    <property type="match status" value="1"/>
</dbReference>
<gene>
    <name evidence="4" type="ORF">CGI_10024377</name>
</gene>
<dbReference type="PROSITE" id="PS00036">
    <property type="entry name" value="BZIP_BASIC"/>
    <property type="match status" value="1"/>
</dbReference>
<keyword evidence="3" id="KW-0804">Transcription</keyword>
<dbReference type="EMBL" id="JH817706">
    <property type="protein sequence ID" value="EKC24589.1"/>
    <property type="molecule type" value="Genomic_DNA"/>
</dbReference>
<dbReference type="InParanoid" id="K1PZV4"/>
<dbReference type="SMART" id="SM00338">
    <property type="entry name" value="BRLZ"/>
    <property type="match status" value="1"/>
</dbReference>
<dbReference type="PANTHER" id="PTHR23351:SF24">
    <property type="entry name" value="ACTIVATING TRANSCRIPTION FACTOR 3-RELATED"/>
    <property type="match status" value="1"/>
</dbReference>
<evidence type="ECO:0000256" key="2">
    <source>
        <dbReference type="ARBA" id="ARBA00023125"/>
    </source>
</evidence>
<dbReference type="HOGENOM" id="CLU_718154_0_0_1"/>
<dbReference type="PANTHER" id="PTHR23351">
    <property type="entry name" value="FOS TRANSCRIPTION FACTOR-RELATED"/>
    <property type="match status" value="1"/>
</dbReference>
<keyword evidence="2" id="KW-0238">DNA-binding</keyword>
<keyword evidence="1" id="KW-0805">Transcription regulation</keyword>
<evidence type="ECO:0000256" key="3">
    <source>
        <dbReference type="ARBA" id="ARBA00023163"/>
    </source>
</evidence>
<dbReference type="PROSITE" id="PS50217">
    <property type="entry name" value="BZIP"/>
    <property type="match status" value="1"/>
</dbReference>
<organism evidence="4">
    <name type="scientific">Magallana gigas</name>
    <name type="common">Pacific oyster</name>
    <name type="synonym">Crassostrea gigas</name>
    <dbReference type="NCBI Taxonomy" id="29159"/>
    <lineage>
        <taxon>Eukaryota</taxon>
        <taxon>Metazoa</taxon>
        <taxon>Spiralia</taxon>
        <taxon>Lophotrochozoa</taxon>
        <taxon>Mollusca</taxon>
        <taxon>Bivalvia</taxon>
        <taxon>Autobranchia</taxon>
        <taxon>Pteriomorphia</taxon>
        <taxon>Ostreida</taxon>
        <taxon>Ostreoidea</taxon>
        <taxon>Ostreidae</taxon>
        <taxon>Magallana</taxon>
    </lineage>
</organism>
<protein>
    <submittedName>
        <fullName evidence="4">Transforming protein v-Fos/v-Fox</fullName>
    </submittedName>
</protein>
<dbReference type="GO" id="GO:0000978">
    <property type="term" value="F:RNA polymerase II cis-regulatory region sequence-specific DNA binding"/>
    <property type="evidence" value="ECO:0007669"/>
    <property type="project" value="TreeGrafter"/>
</dbReference>
<dbReference type="GO" id="GO:0000981">
    <property type="term" value="F:DNA-binding transcription factor activity, RNA polymerase II-specific"/>
    <property type="evidence" value="ECO:0007669"/>
    <property type="project" value="TreeGrafter"/>
</dbReference>
<dbReference type="InterPro" id="IPR004827">
    <property type="entry name" value="bZIP"/>
</dbReference>
<evidence type="ECO:0000313" key="4">
    <source>
        <dbReference type="EMBL" id="EKC24589.1"/>
    </source>
</evidence>
<dbReference type="AlphaFoldDB" id="K1PZV4"/>
<dbReference type="InterPro" id="IPR000837">
    <property type="entry name" value="AP-1"/>
</dbReference>
<dbReference type="Gene3D" id="1.20.5.170">
    <property type="match status" value="1"/>
</dbReference>
<dbReference type="PRINTS" id="PR00042">
    <property type="entry name" value="LEUZIPPRFOS"/>
</dbReference>
<accession>K1PZV4</accession>
<proteinExistence type="predicted"/>
<reference evidence="4" key="1">
    <citation type="journal article" date="2012" name="Nature">
        <title>The oyster genome reveals stress adaptation and complexity of shell formation.</title>
        <authorList>
            <person name="Zhang G."/>
            <person name="Fang X."/>
            <person name="Guo X."/>
            <person name="Li L."/>
            <person name="Luo R."/>
            <person name="Xu F."/>
            <person name="Yang P."/>
            <person name="Zhang L."/>
            <person name="Wang X."/>
            <person name="Qi H."/>
            <person name="Xiong Z."/>
            <person name="Que H."/>
            <person name="Xie Y."/>
            <person name="Holland P.W."/>
            <person name="Paps J."/>
            <person name="Zhu Y."/>
            <person name="Wu F."/>
            <person name="Chen Y."/>
            <person name="Wang J."/>
            <person name="Peng C."/>
            <person name="Meng J."/>
            <person name="Yang L."/>
            <person name="Liu J."/>
            <person name="Wen B."/>
            <person name="Zhang N."/>
            <person name="Huang Z."/>
            <person name="Zhu Q."/>
            <person name="Feng Y."/>
            <person name="Mount A."/>
            <person name="Hedgecock D."/>
            <person name="Xu Z."/>
            <person name="Liu Y."/>
            <person name="Domazet-Loso T."/>
            <person name="Du Y."/>
            <person name="Sun X."/>
            <person name="Zhang S."/>
            <person name="Liu B."/>
            <person name="Cheng P."/>
            <person name="Jiang X."/>
            <person name="Li J."/>
            <person name="Fan D."/>
            <person name="Wang W."/>
            <person name="Fu W."/>
            <person name="Wang T."/>
            <person name="Wang B."/>
            <person name="Zhang J."/>
            <person name="Peng Z."/>
            <person name="Li Y."/>
            <person name="Li N."/>
            <person name="Wang J."/>
            <person name="Chen M."/>
            <person name="He Y."/>
            <person name="Tan F."/>
            <person name="Song X."/>
            <person name="Zheng Q."/>
            <person name="Huang R."/>
            <person name="Yang H."/>
            <person name="Du X."/>
            <person name="Chen L."/>
            <person name="Yang M."/>
            <person name="Gaffney P.M."/>
            <person name="Wang S."/>
            <person name="Luo L."/>
            <person name="She Z."/>
            <person name="Ming Y."/>
            <person name="Huang W."/>
            <person name="Zhang S."/>
            <person name="Huang B."/>
            <person name="Zhang Y."/>
            <person name="Qu T."/>
            <person name="Ni P."/>
            <person name="Miao G."/>
            <person name="Wang J."/>
            <person name="Wang Q."/>
            <person name="Steinberg C.E."/>
            <person name="Wang H."/>
            <person name="Li N."/>
            <person name="Qian L."/>
            <person name="Zhang G."/>
            <person name="Li Y."/>
            <person name="Yang H."/>
            <person name="Liu X."/>
            <person name="Wang J."/>
            <person name="Yin Y."/>
            <person name="Wang J."/>
        </authorList>
    </citation>
    <scope>NUCLEOTIDE SEQUENCE [LARGE SCALE GENOMIC DNA]</scope>
    <source>
        <strain evidence="4">05x7-T-G4-1.051#20</strain>
    </source>
</reference>
<dbReference type="InterPro" id="IPR046347">
    <property type="entry name" value="bZIP_sf"/>
</dbReference>